<dbReference type="Proteomes" id="UP000599523">
    <property type="component" value="Unassembled WGS sequence"/>
</dbReference>
<keyword evidence="2" id="KW-1185">Reference proteome</keyword>
<accession>A0A972FHF4</accession>
<evidence type="ECO:0000313" key="2">
    <source>
        <dbReference type="Proteomes" id="UP000599523"/>
    </source>
</evidence>
<protein>
    <submittedName>
        <fullName evidence="1">Uncharacterized protein</fullName>
    </submittedName>
</protein>
<name>A0A972FHF4_9RHOO</name>
<dbReference type="RefSeq" id="WP_168987145.1">
    <property type="nucleotide sequence ID" value="NZ_CAWPHM010000122.1"/>
</dbReference>
<evidence type="ECO:0000313" key="1">
    <source>
        <dbReference type="EMBL" id="NMG02356.1"/>
    </source>
</evidence>
<reference evidence="1" key="1">
    <citation type="submission" date="2019-12" db="EMBL/GenBank/DDBJ databases">
        <title>Comparative genomics gives insights into the taxonomy of the Azoarcus-Aromatoleum group and reveals separate origins of nif in the plant-associated Azoarcus and non-plant-associated Aromatoleum sub-groups.</title>
        <authorList>
            <person name="Lafos M."/>
            <person name="Maluk M."/>
            <person name="Batista M."/>
            <person name="Junghare M."/>
            <person name="Carmona M."/>
            <person name="Faoro H."/>
            <person name="Cruz L.M."/>
            <person name="Battistoni F."/>
            <person name="De Souza E."/>
            <person name="Pedrosa F."/>
            <person name="Chen W.-M."/>
            <person name="Poole P.S."/>
            <person name="Dixon R.A."/>
            <person name="James E.K."/>
        </authorList>
    </citation>
    <scope>NUCLEOTIDE SEQUENCE</scope>
    <source>
        <strain evidence="1">NSC3</strain>
    </source>
</reference>
<proteinExistence type="predicted"/>
<dbReference type="AlphaFoldDB" id="A0A972FHF4"/>
<dbReference type="EMBL" id="WTVM01000020">
    <property type="protein sequence ID" value="NMG02356.1"/>
    <property type="molecule type" value="Genomic_DNA"/>
</dbReference>
<sequence>MSNTETPLRQARPRVDAQTGEIRRANLQMLTATRGSKQVLASLAGMNSSRISLMTSARKPVSDPFSIAIEDALSLPRGWMDTPHEPDEVSNETWRKLGGFPEDAVAAREAAARAGQTGTDPFILAALAAKGRATTSGKQLNPLFNKPVGQIGPIAEALAKTIIKLSQSEKLSEEQAFELLGKIISDYT</sequence>
<comment type="caution">
    <text evidence="1">The sequence shown here is derived from an EMBL/GenBank/DDBJ whole genome shotgun (WGS) entry which is preliminary data.</text>
</comment>
<organism evidence="1 2">
    <name type="scientific">Azoarcus taiwanensis</name>
    <dbReference type="NCBI Taxonomy" id="666964"/>
    <lineage>
        <taxon>Bacteria</taxon>
        <taxon>Pseudomonadati</taxon>
        <taxon>Pseudomonadota</taxon>
        <taxon>Betaproteobacteria</taxon>
        <taxon>Rhodocyclales</taxon>
        <taxon>Zoogloeaceae</taxon>
        <taxon>Azoarcus</taxon>
    </lineage>
</organism>
<gene>
    <name evidence="1" type="ORF">GPA21_05145</name>
</gene>